<proteinExistence type="predicted"/>
<evidence type="ECO:0008006" key="3">
    <source>
        <dbReference type="Google" id="ProtNLM"/>
    </source>
</evidence>
<gene>
    <name evidence="1" type="ORF">MAR_003823</name>
</gene>
<dbReference type="Proteomes" id="UP001164746">
    <property type="component" value="Chromosome 9"/>
</dbReference>
<sequence>MAKRVERVQMDSHLKCVICTKRTKPKERVPLSGIRDQDVRDYYVKKYHVHLQNYTNEVSCRKCKQQFYACKRDNKMPVQPIIRTDLHYMFMNAMKVVFSMIPFCPQSTGYTHSRCFICDKPGPKSVRVRKDARHQLFIDQNILLSSGAGCCPKHICGKYLTDINYKLSLSKLVPGLLQAQLQSRHSSALKYKCWVEHDHRNVTAWYCLCKAGARVVGTCSHVASVIWYLGVGRHENVVWPTDFSSYIKDAATRGEE</sequence>
<evidence type="ECO:0000313" key="1">
    <source>
        <dbReference type="EMBL" id="WAR13718.1"/>
    </source>
</evidence>
<accession>A0ABY7EYY3</accession>
<dbReference type="EMBL" id="CP111020">
    <property type="protein sequence ID" value="WAR13718.1"/>
    <property type="molecule type" value="Genomic_DNA"/>
</dbReference>
<protein>
    <recommendedName>
        <fullName evidence="3">SWIM-type domain-containing protein</fullName>
    </recommendedName>
</protein>
<evidence type="ECO:0000313" key="2">
    <source>
        <dbReference type="Proteomes" id="UP001164746"/>
    </source>
</evidence>
<name>A0ABY7EYY3_MYAAR</name>
<reference evidence="1" key="1">
    <citation type="submission" date="2022-11" db="EMBL/GenBank/DDBJ databases">
        <title>Centuries of genome instability and evolution in soft-shell clam transmissible cancer (bioRxiv).</title>
        <authorList>
            <person name="Hart S.F.M."/>
            <person name="Yonemitsu M.A."/>
            <person name="Giersch R.M."/>
            <person name="Beal B.F."/>
            <person name="Arriagada G."/>
            <person name="Davis B.W."/>
            <person name="Ostrander E.A."/>
            <person name="Goff S.P."/>
            <person name="Metzger M.J."/>
        </authorList>
    </citation>
    <scope>NUCLEOTIDE SEQUENCE</scope>
    <source>
        <strain evidence="1">MELC-2E11</strain>
        <tissue evidence="1">Siphon/mantle</tissue>
    </source>
</reference>
<keyword evidence="2" id="KW-1185">Reference proteome</keyword>
<organism evidence="1 2">
    <name type="scientific">Mya arenaria</name>
    <name type="common">Soft-shell clam</name>
    <dbReference type="NCBI Taxonomy" id="6604"/>
    <lineage>
        <taxon>Eukaryota</taxon>
        <taxon>Metazoa</taxon>
        <taxon>Spiralia</taxon>
        <taxon>Lophotrochozoa</taxon>
        <taxon>Mollusca</taxon>
        <taxon>Bivalvia</taxon>
        <taxon>Autobranchia</taxon>
        <taxon>Heteroconchia</taxon>
        <taxon>Euheterodonta</taxon>
        <taxon>Imparidentia</taxon>
        <taxon>Neoheterodontei</taxon>
        <taxon>Myida</taxon>
        <taxon>Myoidea</taxon>
        <taxon>Myidae</taxon>
        <taxon>Mya</taxon>
    </lineage>
</organism>